<dbReference type="InterPro" id="IPR003661">
    <property type="entry name" value="HisK_dim/P_dom"/>
</dbReference>
<dbReference type="Proteomes" id="UP000763802">
    <property type="component" value="Unassembled WGS sequence"/>
</dbReference>
<evidence type="ECO:0000259" key="19">
    <source>
        <dbReference type="PROSITE" id="PS50112"/>
    </source>
</evidence>
<gene>
    <name evidence="21" type="ORF">KL867_05245</name>
</gene>
<dbReference type="Pfam" id="PF00512">
    <property type="entry name" value="HisKA"/>
    <property type="match status" value="1"/>
</dbReference>
<dbReference type="InterPro" id="IPR005467">
    <property type="entry name" value="His_kinase_dom"/>
</dbReference>
<keyword evidence="4" id="KW-1003">Cell membrane</keyword>
<dbReference type="CDD" id="cd00082">
    <property type="entry name" value="HisKA"/>
    <property type="match status" value="1"/>
</dbReference>
<evidence type="ECO:0000259" key="17">
    <source>
        <dbReference type="PROSITE" id="PS50109"/>
    </source>
</evidence>
<dbReference type="Gene3D" id="3.30.565.10">
    <property type="entry name" value="Histidine kinase-like ATPase, C-terminal domain"/>
    <property type="match status" value="1"/>
</dbReference>
<dbReference type="SUPFAM" id="SSF47226">
    <property type="entry name" value="Histidine-containing phosphotransfer domain, HPT domain"/>
    <property type="match status" value="1"/>
</dbReference>
<evidence type="ECO:0000313" key="21">
    <source>
        <dbReference type="EMBL" id="MBT3140444.1"/>
    </source>
</evidence>
<keyword evidence="9" id="KW-0418">Kinase</keyword>
<dbReference type="Gene3D" id="1.10.287.130">
    <property type="match status" value="1"/>
</dbReference>
<reference evidence="21 22" key="1">
    <citation type="submission" date="2021-05" db="EMBL/GenBank/DDBJ databases">
        <title>Draft genomes of marine bacteria isolated from model chitin particles.</title>
        <authorList>
            <person name="Datta M.S."/>
            <person name="Schwartzman J.A."/>
            <person name="Cordero O."/>
        </authorList>
    </citation>
    <scope>NUCLEOTIDE SEQUENCE [LARGE SCALE GENOMIC DNA]</scope>
    <source>
        <strain evidence="21 22">4E07</strain>
    </source>
</reference>
<dbReference type="Pfam" id="PF01627">
    <property type="entry name" value="Hpt"/>
    <property type="match status" value="1"/>
</dbReference>
<keyword evidence="10" id="KW-0067">ATP-binding</keyword>
<evidence type="ECO:0000256" key="14">
    <source>
        <dbReference type="PROSITE-ProRule" id="PRU00110"/>
    </source>
</evidence>
<dbReference type="CDD" id="cd00130">
    <property type="entry name" value="PAS"/>
    <property type="match status" value="1"/>
</dbReference>
<dbReference type="InterPro" id="IPR036641">
    <property type="entry name" value="HPT_dom_sf"/>
</dbReference>
<dbReference type="InterPro" id="IPR036890">
    <property type="entry name" value="HATPase_C_sf"/>
</dbReference>
<dbReference type="Pfam" id="PF02518">
    <property type="entry name" value="HATPase_c"/>
    <property type="match status" value="1"/>
</dbReference>
<evidence type="ECO:0000256" key="9">
    <source>
        <dbReference type="ARBA" id="ARBA00022777"/>
    </source>
</evidence>
<dbReference type="CDD" id="cd16922">
    <property type="entry name" value="HATPase_EvgS-ArcB-TorS-like"/>
    <property type="match status" value="1"/>
</dbReference>
<keyword evidence="8 16" id="KW-0812">Transmembrane</keyword>
<dbReference type="InterPro" id="IPR001789">
    <property type="entry name" value="Sig_transdc_resp-reg_receiver"/>
</dbReference>
<dbReference type="SUPFAM" id="SSF47384">
    <property type="entry name" value="Homodimeric domain of signal transducing histidine kinase"/>
    <property type="match status" value="1"/>
</dbReference>
<dbReference type="Gene3D" id="3.30.450.20">
    <property type="entry name" value="PAS domain"/>
    <property type="match status" value="1"/>
</dbReference>
<evidence type="ECO:0000256" key="1">
    <source>
        <dbReference type="ARBA" id="ARBA00000085"/>
    </source>
</evidence>
<dbReference type="PANTHER" id="PTHR43047:SF64">
    <property type="entry name" value="HISTIDINE KINASE CONTAINING CHEY-HOMOLOGOUS RECEIVER DOMAIN AND PAS DOMAIN-RELATED"/>
    <property type="match status" value="1"/>
</dbReference>
<dbReference type="NCBIfam" id="TIGR00229">
    <property type="entry name" value="sensory_box"/>
    <property type="match status" value="1"/>
</dbReference>
<dbReference type="Pfam" id="PF00072">
    <property type="entry name" value="Response_reg"/>
    <property type="match status" value="1"/>
</dbReference>
<accession>A0ABS5WP64</accession>
<dbReference type="PANTHER" id="PTHR43047">
    <property type="entry name" value="TWO-COMPONENT HISTIDINE PROTEIN KINASE"/>
    <property type="match status" value="1"/>
</dbReference>
<feature type="modified residue" description="Phosphohistidine" evidence="14">
    <location>
        <position position="723"/>
    </location>
</feature>
<dbReference type="SMART" id="SM00387">
    <property type="entry name" value="HATPase_c"/>
    <property type="match status" value="1"/>
</dbReference>
<evidence type="ECO:0000256" key="8">
    <source>
        <dbReference type="ARBA" id="ARBA00022692"/>
    </source>
</evidence>
<feature type="domain" description="HPt" evidence="20">
    <location>
        <begin position="683"/>
        <end position="780"/>
    </location>
</feature>
<keyword evidence="22" id="KW-1185">Reference proteome</keyword>
<feature type="domain" description="Response regulatory" evidence="18">
    <location>
        <begin position="540"/>
        <end position="657"/>
    </location>
</feature>
<dbReference type="PROSITE" id="PS50109">
    <property type="entry name" value="HIS_KIN"/>
    <property type="match status" value="1"/>
</dbReference>
<evidence type="ECO:0000256" key="2">
    <source>
        <dbReference type="ARBA" id="ARBA00004429"/>
    </source>
</evidence>
<dbReference type="SMART" id="SM00091">
    <property type="entry name" value="PAS"/>
    <property type="match status" value="1"/>
</dbReference>
<evidence type="ECO:0000256" key="15">
    <source>
        <dbReference type="PROSITE-ProRule" id="PRU00169"/>
    </source>
</evidence>
<dbReference type="PROSITE" id="PS50894">
    <property type="entry name" value="HPT"/>
    <property type="match status" value="1"/>
</dbReference>
<evidence type="ECO:0000256" key="11">
    <source>
        <dbReference type="ARBA" id="ARBA00022989"/>
    </source>
</evidence>
<feature type="transmembrane region" description="Helical" evidence="16">
    <location>
        <begin position="112"/>
        <end position="131"/>
    </location>
</feature>
<evidence type="ECO:0000256" key="5">
    <source>
        <dbReference type="ARBA" id="ARBA00022519"/>
    </source>
</evidence>
<organism evidence="21 22">
    <name type="scientific">Falsiruegeria litorea</name>
    <dbReference type="NCBI Taxonomy" id="1280831"/>
    <lineage>
        <taxon>Bacteria</taxon>
        <taxon>Pseudomonadati</taxon>
        <taxon>Pseudomonadota</taxon>
        <taxon>Alphaproteobacteria</taxon>
        <taxon>Rhodobacterales</taxon>
        <taxon>Roseobacteraceae</taxon>
        <taxon>Falsiruegeria</taxon>
    </lineage>
</organism>
<comment type="caution">
    <text evidence="21">The sequence shown here is derived from an EMBL/GenBank/DDBJ whole genome shotgun (WGS) entry which is preliminary data.</text>
</comment>
<dbReference type="SUPFAM" id="SSF55874">
    <property type="entry name" value="ATPase domain of HSP90 chaperone/DNA topoisomerase II/histidine kinase"/>
    <property type="match status" value="1"/>
</dbReference>
<dbReference type="RefSeq" id="WP_215193672.1">
    <property type="nucleotide sequence ID" value="NZ_JAHHDY010000008.1"/>
</dbReference>
<dbReference type="PROSITE" id="PS50112">
    <property type="entry name" value="PAS"/>
    <property type="match status" value="1"/>
</dbReference>
<dbReference type="Gene3D" id="3.40.50.2300">
    <property type="match status" value="1"/>
</dbReference>
<dbReference type="Gene3D" id="1.20.120.160">
    <property type="entry name" value="HPT domain"/>
    <property type="match status" value="1"/>
</dbReference>
<dbReference type="InterPro" id="IPR035965">
    <property type="entry name" value="PAS-like_dom_sf"/>
</dbReference>
<feature type="modified residue" description="4-aspartylphosphate" evidence="15">
    <location>
        <position position="589"/>
    </location>
</feature>
<proteinExistence type="predicted"/>
<evidence type="ECO:0000256" key="13">
    <source>
        <dbReference type="ARBA" id="ARBA00023136"/>
    </source>
</evidence>
<dbReference type="InterPro" id="IPR003594">
    <property type="entry name" value="HATPase_dom"/>
</dbReference>
<evidence type="ECO:0000259" key="20">
    <source>
        <dbReference type="PROSITE" id="PS50894"/>
    </source>
</evidence>
<evidence type="ECO:0000256" key="10">
    <source>
        <dbReference type="ARBA" id="ARBA00022840"/>
    </source>
</evidence>
<dbReference type="EC" id="2.7.13.3" evidence="3"/>
<feature type="domain" description="Histidine kinase" evidence="17">
    <location>
        <begin position="294"/>
        <end position="511"/>
    </location>
</feature>
<keyword evidence="11 16" id="KW-1133">Transmembrane helix</keyword>
<keyword evidence="12" id="KW-0902">Two-component regulatory system</keyword>
<keyword evidence="13 16" id="KW-0472">Membrane</keyword>
<protein>
    <recommendedName>
        <fullName evidence="3">histidine kinase</fullName>
        <ecNumber evidence="3">2.7.13.3</ecNumber>
    </recommendedName>
</protein>
<dbReference type="PROSITE" id="PS50110">
    <property type="entry name" value="RESPONSE_REGULATORY"/>
    <property type="match status" value="1"/>
</dbReference>
<dbReference type="SUPFAM" id="SSF52172">
    <property type="entry name" value="CheY-like"/>
    <property type="match status" value="1"/>
</dbReference>
<dbReference type="CDD" id="cd17546">
    <property type="entry name" value="REC_hyHK_CKI1_RcsC-like"/>
    <property type="match status" value="1"/>
</dbReference>
<evidence type="ECO:0000256" key="7">
    <source>
        <dbReference type="ARBA" id="ARBA00022679"/>
    </source>
</evidence>
<name>A0ABS5WP64_9RHOB</name>
<dbReference type="PRINTS" id="PR00344">
    <property type="entry name" value="BCTRLSENSOR"/>
</dbReference>
<keyword evidence="5" id="KW-0997">Cell inner membrane</keyword>
<evidence type="ECO:0000256" key="16">
    <source>
        <dbReference type="SAM" id="Phobius"/>
    </source>
</evidence>
<evidence type="ECO:0000256" key="4">
    <source>
        <dbReference type="ARBA" id="ARBA00022475"/>
    </source>
</evidence>
<comment type="catalytic activity">
    <reaction evidence="1">
        <text>ATP + protein L-histidine = ADP + protein N-phospho-L-histidine.</text>
        <dbReference type="EC" id="2.7.13.3"/>
    </reaction>
</comment>
<evidence type="ECO:0000313" key="22">
    <source>
        <dbReference type="Proteomes" id="UP000763802"/>
    </source>
</evidence>
<dbReference type="SUPFAM" id="SSF55785">
    <property type="entry name" value="PYP-like sensor domain (PAS domain)"/>
    <property type="match status" value="1"/>
</dbReference>
<dbReference type="InterPro" id="IPR000014">
    <property type="entry name" value="PAS"/>
</dbReference>
<evidence type="ECO:0000259" key="18">
    <source>
        <dbReference type="PROSITE" id="PS50110"/>
    </source>
</evidence>
<comment type="subcellular location">
    <subcellularLocation>
        <location evidence="2">Cell inner membrane</location>
        <topology evidence="2">Multi-pass membrane protein</topology>
    </subcellularLocation>
</comment>
<dbReference type="InterPro" id="IPR008207">
    <property type="entry name" value="Sig_transdc_His_kin_Hpt_dom"/>
</dbReference>
<sequence>MNDEGIALKELRNRFDIFYSRVVTIAYGQQFAGLRREANAQNALKSLTDFLDTFSPVFDGDEEQIRKRLPEIDKELHKIAQDARRFSLAGVREFAEGADTHRASVGTLLSRIAFLTLALVIIIFVVVLFLLKLVQRSVRAESAAAESRNHIQEVISTSIDGILTINTDGHILDYNGAAERIFGYTRQEAIGQLMSKLVIPEHLQNAHEAGMARFRETGEHHVVGKGLLLLEAKRKDGSVFPVELSISSATANGKAIFVSYLRDISSRVEVEKELIETRDKAVAGEKAKADLIAVMSHEMRTPLNGLIGTMELLGGTGLNTTQSKYLSGMETSANLLLHHVNGVLSMSRADSGFMQIENAELEPSAFLEELVESQRPSFKANSNTIIYDVDHAPDRIWVDRVKLLQVVLNLVANANKFTKNGAISVDCDQLSDGETVEFRVTDTGIGIASEHYDTIFEDFRTLDTSYGRMAEGSGLGLGISRRIVTAMGGTIGLESELGVGSIFWIRLPIGQRNLFEEDKRSKRADEIKASQERFAVTPVRILVVEDNEINRLVAIDMLEQAGHSPDVAQDGVEGVRMTNENAYDLILMDISMPELDGVEATGIIRNGSGPNCTTPILALTAHALPQDKDRFRNAGISETVVKPLTAEVLLRAIETHAGVGKGVEARSDRGIESVLEAIKARKGPEAARDLVIEFITSMDQVTSTLSNSTKMQTDRVALATLAHKCAGSASVLGCDAVSRLLGQLEDELQSGSSNLRQLEQMLSVAWKDEKNRLESRLGSS</sequence>
<dbReference type="SMART" id="SM00448">
    <property type="entry name" value="REC"/>
    <property type="match status" value="1"/>
</dbReference>
<dbReference type="EMBL" id="JAHHDY010000008">
    <property type="protein sequence ID" value="MBT3140444.1"/>
    <property type="molecule type" value="Genomic_DNA"/>
</dbReference>
<keyword evidence="10" id="KW-0547">Nucleotide-binding</keyword>
<dbReference type="InterPro" id="IPR004358">
    <property type="entry name" value="Sig_transdc_His_kin-like_C"/>
</dbReference>
<dbReference type="InterPro" id="IPR011006">
    <property type="entry name" value="CheY-like_superfamily"/>
</dbReference>
<dbReference type="Pfam" id="PF13426">
    <property type="entry name" value="PAS_9"/>
    <property type="match status" value="1"/>
</dbReference>
<dbReference type="SMART" id="SM00388">
    <property type="entry name" value="HisKA"/>
    <property type="match status" value="1"/>
</dbReference>
<keyword evidence="6 15" id="KW-0597">Phosphoprotein</keyword>
<evidence type="ECO:0000256" key="3">
    <source>
        <dbReference type="ARBA" id="ARBA00012438"/>
    </source>
</evidence>
<feature type="domain" description="PAS" evidence="19">
    <location>
        <begin position="147"/>
        <end position="218"/>
    </location>
</feature>
<evidence type="ECO:0000256" key="6">
    <source>
        <dbReference type="ARBA" id="ARBA00022553"/>
    </source>
</evidence>
<keyword evidence="7" id="KW-0808">Transferase</keyword>
<evidence type="ECO:0000256" key="12">
    <source>
        <dbReference type="ARBA" id="ARBA00023012"/>
    </source>
</evidence>
<dbReference type="InterPro" id="IPR036097">
    <property type="entry name" value="HisK_dim/P_sf"/>
</dbReference>